<evidence type="ECO:0000259" key="1">
    <source>
        <dbReference type="Pfam" id="PF00534"/>
    </source>
</evidence>
<comment type="caution">
    <text evidence="2">The sequence shown here is derived from an EMBL/GenBank/DDBJ whole genome shotgun (WGS) entry which is preliminary data.</text>
</comment>
<reference evidence="2 3" key="1">
    <citation type="submission" date="2022-08" db="EMBL/GenBank/DDBJ databases">
        <title>Bacterial and archaeal communities from various locations to study Microbial Dark Matter (Phase II).</title>
        <authorList>
            <person name="Stepanauskas R."/>
        </authorList>
    </citation>
    <scope>NUCLEOTIDE SEQUENCE [LARGE SCALE GENOMIC DNA]</scope>
    <source>
        <strain evidence="2 3">PD1</strain>
    </source>
</reference>
<name>A0ABT2EM34_9BACT</name>
<dbReference type="InterPro" id="IPR001296">
    <property type="entry name" value="Glyco_trans_1"/>
</dbReference>
<dbReference type="RefSeq" id="WP_259094976.1">
    <property type="nucleotide sequence ID" value="NZ_CP130454.1"/>
</dbReference>
<accession>A0ABT2EM34</accession>
<feature type="domain" description="Glycosyl transferase family 1" evidence="1">
    <location>
        <begin position="164"/>
        <end position="320"/>
    </location>
</feature>
<sequence length="360" mass="40916">MKLLLFNLATDADDPILGFTTRWIQALAKRVEFIHVITMRAGKVEFPENVQVYSVGKEKGYSEPRRAVEFYRHLFRVLREDCIDACFSHMIPIFTVLAAPVLKVKRIPIVTWYAHPSLTWILKLAHHLSDRMVASVATAYPYRKDKLVVVGQGIDTDFFCPNGSHPEEPPMILCVGRLSPVKDHPTLIRAAALLRERWQKPFRVVILGGPAGPKDEPYVRSLHQLVEELNLQDIVSFHPPVPQSALPNWYRRCTVHVNLTPTGSGDKVVWEAMACGRPCLAANEGFRETMGEYAESLLFSYGDPASLAERLLWLLHLPPEEIQRIGIFLRGRVILFHSLDGLVERLVKLLARFTDCRVPR</sequence>
<dbReference type="Gene3D" id="3.40.50.2000">
    <property type="entry name" value="Glycogen Phosphorylase B"/>
    <property type="match status" value="2"/>
</dbReference>
<proteinExistence type="predicted"/>
<protein>
    <submittedName>
        <fullName evidence="2">Glycosyltransferase involved in cell wall biosynthesis</fullName>
    </submittedName>
</protein>
<dbReference type="PANTHER" id="PTHR12526">
    <property type="entry name" value="GLYCOSYLTRANSFERASE"/>
    <property type="match status" value="1"/>
</dbReference>
<dbReference type="Proteomes" id="UP001204798">
    <property type="component" value="Unassembled WGS sequence"/>
</dbReference>
<evidence type="ECO:0000313" key="3">
    <source>
        <dbReference type="Proteomes" id="UP001204798"/>
    </source>
</evidence>
<keyword evidence="3" id="KW-1185">Reference proteome</keyword>
<dbReference type="Pfam" id="PF00534">
    <property type="entry name" value="Glycos_transf_1"/>
    <property type="match status" value="1"/>
</dbReference>
<dbReference type="SUPFAM" id="SSF53756">
    <property type="entry name" value="UDP-Glycosyltransferase/glycogen phosphorylase"/>
    <property type="match status" value="1"/>
</dbReference>
<evidence type="ECO:0000313" key="2">
    <source>
        <dbReference type="EMBL" id="MCS3918915.1"/>
    </source>
</evidence>
<organism evidence="2 3">
    <name type="scientific">Candidatus Fervidibacter sacchari</name>
    <dbReference type="NCBI Taxonomy" id="1448929"/>
    <lineage>
        <taxon>Bacteria</taxon>
        <taxon>Candidatus Fervidibacterota</taxon>
        <taxon>Candidatus Fervidibacter</taxon>
    </lineage>
</organism>
<dbReference type="CDD" id="cd03801">
    <property type="entry name" value="GT4_PimA-like"/>
    <property type="match status" value="1"/>
</dbReference>
<gene>
    <name evidence="2" type="ORF">M2350_001315</name>
</gene>
<dbReference type="EMBL" id="JANUCP010000002">
    <property type="protein sequence ID" value="MCS3918915.1"/>
    <property type="molecule type" value="Genomic_DNA"/>
</dbReference>